<evidence type="ECO:0000259" key="2">
    <source>
        <dbReference type="Pfam" id="PF11883"/>
    </source>
</evidence>
<protein>
    <recommendedName>
        <fullName evidence="2">S-locus receptor kinase C-terminal domain-containing protein</fullName>
    </recommendedName>
</protein>
<feature type="domain" description="S-locus receptor kinase C-terminal" evidence="2">
    <location>
        <begin position="12"/>
        <end position="39"/>
    </location>
</feature>
<dbReference type="Pfam" id="PF11883">
    <property type="entry name" value="DUF3403"/>
    <property type="match status" value="1"/>
</dbReference>
<reference evidence="3" key="1">
    <citation type="journal article" date="2019" name="Genome Biol. Evol.">
        <title>The Rhododendron genome and chromosomal organization provide insight into shared whole-genome duplications across the heath family (Ericaceae).</title>
        <authorList>
            <person name="Soza V.L."/>
            <person name="Lindsley D."/>
            <person name="Waalkes A."/>
            <person name="Ramage E."/>
            <person name="Patwardhan R.P."/>
            <person name="Burton J.N."/>
            <person name="Adey A."/>
            <person name="Kumar A."/>
            <person name="Qiu R."/>
            <person name="Shendure J."/>
            <person name="Hall B."/>
        </authorList>
    </citation>
    <scope>NUCLEOTIDE SEQUENCE</scope>
    <source>
        <strain evidence="3">RSF 1966-606</strain>
    </source>
</reference>
<dbReference type="GO" id="GO:0004674">
    <property type="term" value="F:protein serine/threonine kinase activity"/>
    <property type="evidence" value="ECO:0007669"/>
    <property type="project" value="InterPro"/>
</dbReference>
<sequence>MSTVVVMLGGEGALPQPKQPAFFTETSPLEADSPESKNAAFSGDSRRRKRIRTQLEMDANTFVAFEPEAAAA</sequence>
<name>A0A6A4LBZ4_9ERIC</name>
<organism evidence="3">
    <name type="scientific">Rhododendron williamsianum</name>
    <dbReference type="NCBI Taxonomy" id="262921"/>
    <lineage>
        <taxon>Eukaryota</taxon>
        <taxon>Viridiplantae</taxon>
        <taxon>Streptophyta</taxon>
        <taxon>Embryophyta</taxon>
        <taxon>Tracheophyta</taxon>
        <taxon>Spermatophyta</taxon>
        <taxon>Magnoliopsida</taxon>
        <taxon>eudicotyledons</taxon>
        <taxon>Gunneridae</taxon>
        <taxon>Pentapetalae</taxon>
        <taxon>asterids</taxon>
        <taxon>Ericales</taxon>
        <taxon>Ericaceae</taxon>
        <taxon>Ericoideae</taxon>
        <taxon>Rhodoreae</taxon>
        <taxon>Rhododendron</taxon>
    </lineage>
</organism>
<feature type="non-terminal residue" evidence="3">
    <location>
        <position position="1"/>
    </location>
</feature>
<comment type="caution">
    <text evidence="3">The sequence shown here is derived from an EMBL/GenBank/DDBJ whole genome shotgun (WGS) entry which is preliminary data.</text>
</comment>
<dbReference type="InterPro" id="IPR021820">
    <property type="entry name" value="S-locus_recpt_kinase_C"/>
</dbReference>
<dbReference type="AlphaFoldDB" id="A0A6A4LBZ4"/>
<dbReference type="OrthoDB" id="785331at2759"/>
<evidence type="ECO:0000313" key="3">
    <source>
        <dbReference type="EMBL" id="KAE9454972.1"/>
    </source>
</evidence>
<dbReference type="EMBL" id="QEFC01001943">
    <property type="protein sequence ID" value="KAE9454972.1"/>
    <property type="molecule type" value="Genomic_DNA"/>
</dbReference>
<accession>A0A6A4LBZ4</accession>
<gene>
    <name evidence="3" type="ORF">C3L33_13126</name>
</gene>
<proteinExistence type="predicted"/>
<feature type="region of interest" description="Disordered" evidence="1">
    <location>
        <begin position="1"/>
        <end position="47"/>
    </location>
</feature>
<evidence type="ECO:0000256" key="1">
    <source>
        <dbReference type="SAM" id="MobiDB-lite"/>
    </source>
</evidence>